<feature type="compositionally biased region" description="Polar residues" evidence="1">
    <location>
        <begin position="18"/>
        <end position="33"/>
    </location>
</feature>
<proteinExistence type="predicted"/>
<keyword evidence="3" id="KW-1185">Reference proteome</keyword>
<comment type="caution">
    <text evidence="2">The sequence shown here is derived from an EMBL/GenBank/DDBJ whole genome shotgun (WGS) entry which is preliminary data.</text>
</comment>
<feature type="region of interest" description="Disordered" evidence="1">
    <location>
        <begin position="115"/>
        <end position="155"/>
    </location>
</feature>
<dbReference type="EMBL" id="JARJCW010000045">
    <property type="protein sequence ID" value="KAJ7204933.1"/>
    <property type="molecule type" value="Genomic_DNA"/>
</dbReference>
<dbReference type="AlphaFoldDB" id="A0AAD6V863"/>
<evidence type="ECO:0000256" key="1">
    <source>
        <dbReference type="SAM" id="MobiDB-lite"/>
    </source>
</evidence>
<sequence>MPKPSRKVIVEVVKRRPASSSNAQPSQKSTIAIQKSMKHSRQDRAKCRLLYKAGVSAHDLRREFGGVRETISRVIKNDYTVKDNEDHDLDYVQQDPTFLTRLARLNLAEPKREKVGATVKCRKPSPQRDGEVKKEAGSHNPTKTLTSQQAGRTPGNPIMIEEDEEEVHEPNDFLFNFLVQISLKKLYIPLKKIGIDKDGLYRMARYDEERLDAFMTKVGKLVPEMTPFECLALSEEVRKFAQRAS</sequence>
<feature type="compositionally biased region" description="Basic and acidic residues" evidence="1">
    <location>
        <begin position="126"/>
        <end position="137"/>
    </location>
</feature>
<evidence type="ECO:0000313" key="3">
    <source>
        <dbReference type="Proteomes" id="UP001219525"/>
    </source>
</evidence>
<organism evidence="2 3">
    <name type="scientific">Mycena pura</name>
    <dbReference type="NCBI Taxonomy" id="153505"/>
    <lineage>
        <taxon>Eukaryota</taxon>
        <taxon>Fungi</taxon>
        <taxon>Dikarya</taxon>
        <taxon>Basidiomycota</taxon>
        <taxon>Agaricomycotina</taxon>
        <taxon>Agaricomycetes</taxon>
        <taxon>Agaricomycetidae</taxon>
        <taxon>Agaricales</taxon>
        <taxon>Marasmiineae</taxon>
        <taxon>Mycenaceae</taxon>
        <taxon>Mycena</taxon>
    </lineage>
</organism>
<accession>A0AAD6V863</accession>
<dbReference type="Proteomes" id="UP001219525">
    <property type="component" value="Unassembled WGS sequence"/>
</dbReference>
<gene>
    <name evidence="2" type="ORF">GGX14DRAFT_543966</name>
</gene>
<protein>
    <submittedName>
        <fullName evidence="2">Uncharacterized protein</fullName>
    </submittedName>
</protein>
<feature type="compositionally biased region" description="Polar residues" evidence="1">
    <location>
        <begin position="139"/>
        <end position="151"/>
    </location>
</feature>
<reference evidence="2" key="1">
    <citation type="submission" date="2023-03" db="EMBL/GenBank/DDBJ databases">
        <title>Massive genome expansion in bonnet fungi (Mycena s.s.) driven by repeated elements and novel gene families across ecological guilds.</title>
        <authorList>
            <consortium name="Lawrence Berkeley National Laboratory"/>
            <person name="Harder C.B."/>
            <person name="Miyauchi S."/>
            <person name="Viragh M."/>
            <person name="Kuo A."/>
            <person name="Thoen E."/>
            <person name="Andreopoulos B."/>
            <person name="Lu D."/>
            <person name="Skrede I."/>
            <person name="Drula E."/>
            <person name="Henrissat B."/>
            <person name="Morin E."/>
            <person name="Kohler A."/>
            <person name="Barry K."/>
            <person name="LaButti K."/>
            <person name="Morin E."/>
            <person name="Salamov A."/>
            <person name="Lipzen A."/>
            <person name="Mereny Z."/>
            <person name="Hegedus B."/>
            <person name="Baldrian P."/>
            <person name="Stursova M."/>
            <person name="Weitz H."/>
            <person name="Taylor A."/>
            <person name="Grigoriev I.V."/>
            <person name="Nagy L.G."/>
            <person name="Martin F."/>
            <person name="Kauserud H."/>
        </authorList>
    </citation>
    <scope>NUCLEOTIDE SEQUENCE</scope>
    <source>
        <strain evidence="2">9144</strain>
    </source>
</reference>
<feature type="region of interest" description="Disordered" evidence="1">
    <location>
        <begin position="12"/>
        <end position="39"/>
    </location>
</feature>
<evidence type="ECO:0000313" key="2">
    <source>
        <dbReference type="EMBL" id="KAJ7204933.1"/>
    </source>
</evidence>
<name>A0AAD6V863_9AGAR</name>